<organism evidence="1 2">
    <name type="scientific">Ktedonobacter robiniae</name>
    <dbReference type="NCBI Taxonomy" id="2778365"/>
    <lineage>
        <taxon>Bacteria</taxon>
        <taxon>Bacillati</taxon>
        <taxon>Chloroflexota</taxon>
        <taxon>Ktedonobacteria</taxon>
        <taxon>Ktedonobacterales</taxon>
        <taxon>Ktedonobacteraceae</taxon>
        <taxon>Ktedonobacter</taxon>
    </lineage>
</organism>
<protein>
    <submittedName>
        <fullName evidence="1">Uncharacterized protein</fullName>
    </submittedName>
</protein>
<dbReference type="EMBL" id="BNJG01000001">
    <property type="protein sequence ID" value="GHO52867.1"/>
    <property type="molecule type" value="Genomic_DNA"/>
</dbReference>
<dbReference type="RefSeq" id="WP_201369729.1">
    <property type="nucleotide sequence ID" value="NZ_BNJG01000001.1"/>
</dbReference>
<comment type="caution">
    <text evidence="1">The sequence shown here is derived from an EMBL/GenBank/DDBJ whole genome shotgun (WGS) entry which is preliminary data.</text>
</comment>
<proteinExistence type="predicted"/>
<keyword evidence="2" id="KW-1185">Reference proteome</keyword>
<accession>A0ABQ3UJG0</accession>
<evidence type="ECO:0000313" key="1">
    <source>
        <dbReference type="EMBL" id="GHO52867.1"/>
    </source>
</evidence>
<gene>
    <name evidence="1" type="ORF">KSB_13420</name>
</gene>
<sequence length="47" mass="5198">MTTPERQSTGKARALAARAIAEATEQAIRGTIKQVKAVSTMKKRRER</sequence>
<reference evidence="1 2" key="1">
    <citation type="journal article" date="2021" name="Int. J. Syst. Evol. Microbiol.">
        <title>Reticulibacter mediterranei gen. nov., sp. nov., within the new family Reticulibacteraceae fam. nov., and Ktedonospora formicarum gen. nov., sp. nov., Ktedonobacter robiniae sp. nov., Dictyobacter formicarum sp. nov. and Dictyobacter arantiisoli sp. nov., belonging to the class Ktedonobacteria.</title>
        <authorList>
            <person name="Yabe S."/>
            <person name="Zheng Y."/>
            <person name="Wang C.M."/>
            <person name="Sakai Y."/>
            <person name="Abe K."/>
            <person name="Yokota A."/>
            <person name="Donadio S."/>
            <person name="Cavaletti L."/>
            <person name="Monciardini P."/>
        </authorList>
    </citation>
    <scope>NUCLEOTIDE SEQUENCE [LARGE SCALE GENOMIC DNA]</scope>
    <source>
        <strain evidence="1 2">SOSP1-30</strain>
    </source>
</reference>
<evidence type="ECO:0000313" key="2">
    <source>
        <dbReference type="Proteomes" id="UP000654345"/>
    </source>
</evidence>
<name>A0ABQ3UJG0_9CHLR</name>
<dbReference type="Proteomes" id="UP000654345">
    <property type="component" value="Unassembled WGS sequence"/>
</dbReference>